<comment type="caution">
    <text evidence="2">The sequence shown here is derived from an EMBL/GenBank/DDBJ whole genome shotgun (WGS) entry which is preliminary data.</text>
</comment>
<protein>
    <recommendedName>
        <fullName evidence="4">NolW-like domain-containing protein</fullName>
    </recommendedName>
</protein>
<dbReference type="EMBL" id="JBDJOF010000005">
    <property type="protein sequence ID" value="MEN5389065.1"/>
    <property type="molecule type" value="Genomic_DNA"/>
</dbReference>
<evidence type="ECO:0008006" key="4">
    <source>
        <dbReference type="Google" id="ProtNLM"/>
    </source>
</evidence>
<organism evidence="2 3">
    <name type="scientific">Stenotrophomonas hibiscicola</name>
    <dbReference type="NCBI Taxonomy" id="86189"/>
    <lineage>
        <taxon>Bacteria</taxon>
        <taxon>Pseudomonadati</taxon>
        <taxon>Pseudomonadota</taxon>
        <taxon>Gammaproteobacteria</taxon>
        <taxon>Lysobacterales</taxon>
        <taxon>Lysobacteraceae</taxon>
        <taxon>Stenotrophomonas</taxon>
        <taxon>Stenotrophomonas maltophilia group</taxon>
    </lineage>
</organism>
<dbReference type="Proteomes" id="UP001400166">
    <property type="component" value="Unassembled WGS sequence"/>
</dbReference>
<feature type="signal peptide" evidence="1">
    <location>
        <begin position="1"/>
        <end position="20"/>
    </location>
</feature>
<feature type="chain" id="PRO_5045688501" description="NolW-like domain-containing protein" evidence="1">
    <location>
        <begin position="21"/>
        <end position="212"/>
    </location>
</feature>
<name>A0ABV0C469_9GAMM</name>
<keyword evidence="3" id="KW-1185">Reference proteome</keyword>
<evidence type="ECO:0000313" key="2">
    <source>
        <dbReference type="EMBL" id="MEN5389065.1"/>
    </source>
</evidence>
<sequence>MKRKVLGCSAALLVSTCALAQVPNADTQEGKEMQIQVYSYMSEHPSVSIDEAITRLAVQGEVMSEIEALRIEFADRLTELSIKDAPDQHILVQLKGPDPVADRTINTESATTRVVFEVGHKYTQDEFYVLLAKHRPLFHSAIPGITGTTGFPGEERVLIDINGDSRQAEELKDTIKKLERVTGLKIDVRPNMPKSVNAEYVVGGAPPPPIQQ</sequence>
<dbReference type="RefSeq" id="WP_346469403.1">
    <property type="nucleotide sequence ID" value="NZ_JBDJNA010000014.1"/>
</dbReference>
<accession>A0ABV0C469</accession>
<gene>
    <name evidence="2" type="ORF">ABE587_04395</name>
</gene>
<evidence type="ECO:0000313" key="3">
    <source>
        <dbReference type="Proteomes" id="UP001400166"/>
    </source>
</evidence>
<proteinExistence type="predicted"/>
<reference evidence="2 3" key="1">
    <citation type="submission" date="2024-04" db="EMBL/GenBank/DDBJ databases">
        <title>WGS of bacteria from Torrens River.</title>
        <authorList>
            <person name="Wyrsch E.R."/>
            <person name="Drigo B."/>
        </authorList>
    </citation>
    <scope>NUCLEOTIDE SEQUENCE [LARGE SCALE GENOMIC DNA]</scope>
    <source>
        <strain evidence="2 3">TWI153</strain>
    </source>
</reference>
<keyword evidence="1" id="KW-0732">Signal</keyword>
<evidence type="ECO:0000256" key="1">
    <source>
        <dbReference type="SAM" id="SignalP"/>
    </source>
</evidence>